<gene>
    <name evidence="2" type="ORF">E2562_029731</name>
</gene>
<feature type="region of interest" description="Disordered" evidence="1">
    <location>
        <begin position="1"/>
        <end position="37"/>
    </location>
</feature>
<dbReference type="EMBL" id="SPHZ02000003">
    <property type="protein sequence ID" value="KAF0927059.1"/>
    <property type="molecule type" value="Genomic_DNA"/>
</dbReference>
<reference evidence="2 3" key="1">
    <citation type="submission" date="2019-11" db="EMBL/GenBank/DDBJ databases">
        <title>Whole genome sequence of Oryza granulata.</title>
        <authorList>
            <person name="Li W."/>
        </authorList>
    </citation>
    <scope>NUCLEOTIDE SEQUENCE [LARGE SCALE GENOMIC DNA]</scope>
    <source>
        <strain evidence="3">cv. Menghai</strain>
        <tissue evidence="2">Leaf</tissue>
    </source>
</reference>
<name>A0A6G1ER21_9ORYZ</name>
<evidence type="ECO:0000256" key="1">
    <source>
        <dbReference type="SAM" id="MobiDB-lite"/>
    </source>
</evidence>
<comment type="caution">
    <text evidence="2">The sequence shown here is derived from an EMBL/GenBank/DDBJ whole genome shotgun (WGS) entry which is preliminary data.</text>
</comment>
<evidence type="ECO:0000313" key="3">
    <source>
        <dbReference type="Proteomes" id="UP000479710"/>
    </source>
</evidence>
<protein>
    <submittedName>
        <fullName evidence="2">Uncharacterized protein</fullName>
    </submittedName>
</protein>
<keyword evidence="3" id="KW-1185">Reference proteome</keyword>
<organism evidence="2 3">
    <name type="scientific">Oryza meyeriana var. granulata</name>
    <dbReference type="NCBI Taxonomy" id="110450"/>
    <lineage>
        <taxon>Eukaryota</taxon>
        <taxon>Viridiplantae</taxon>
        <taxon>Streptophyta</taxon>
        <taxon>Embryophyta</taxon>
        <taxon>Tracheophyta</taxon>
        <taxon>Spermatophyta</taxon>
        <taxon>Magnoliopsida</taxon>
        <taxon>Liliopsida</taxon>
        <taxon>Poales</taxon>
        <taxon>Poaceae</taxon>
        <taxon>BOP clade</taxon>
        <taxon>Oryzoideae</taxon>
        <taxon>Oryzeae</taxon>
        <taxon>Oryzinae</taxon>
        <taxon>Oryza</taxon>
        <taxon>Oryza meyeriana</taxon>
    </lineage>
</organism>
<proteinExistence type="predicted"/>
<sequence length="97" mass="10565">MASPATSDTSTAASPSNPPSVELCTPPTEASFGTDEGPRHYRTVVNTLATTTPILDFDYSEECLLAVEEPVSFTEAEKESCWRRAMIKEMNSIEGYV</sequence>
<dbReference type="Proteomes" id="UP000479710">
    <property type="component" value="Unassembled WGS sequence"/>
</dbReference>
<feature type="compositionally biased region" description="Low complexity" evidence="1">
    <location>
        <begin position="1"/>
        <end position="15"/>
    </location>
</feature>
<accession>A0A6G1ER21</accession>
<evidence type="ECO:0000313" key="2">
    <source>
        <dbReference type="EMBL" id="KAF0927059.1"/>
    </source>
</evidence>
<dbReference type="AlphaFoldDB" id="A0A6G1ER21"/>